<evidence type="ECO:0000313" key="2">
    <source>
        <dbReference type="EMBL" id="OHT20236.1"/>
    </source>
</evidence>
<protein>
    <recommendedName>
        <fullName evidence="4">Chemotaxis protein</fullName>
    </recommendedName>
</protein>
<dbReference type="AlphaFoldDB" id="A0A1S1HFG1"/>
<accession>A0A1S1HFG1</accession>
<organism evidence="2 3">
    <name type="scientific">Edaphosphingomonas haloaromaticamans</name>
    <dbReference type="NCBI Taxonomy" id="653954"/>
    <lineage>
        <taxon>Bacteria</taxon>
        <taxon>Pseudomonadati</taxon>
        <taxon>Pseudomonadota</taxon>
        <taxon>Alphaproteobacteria</taxon>
        <taxon>Sphingomonadales</taxon>
        <taxon>Rhizorhabdaceae</taxon>
        <taxon>Edaphosphingomonas</taxon>
    </lineage>
</organism>
<name>A0A1S1HFG1_9SPHN</name>
<evidence type="ECO:0000313" key="3">
    <source>
        <dbReference type="Proteomes" id="UP000179467"/>
    </source>
</evidence>
<dbReference type="EMBL" id="MIPT01000001">
    <property type="protein sequence ID" value="OHT20236.1"/>
    <property type="molecule type" value="Genomic_DNA"/>
</dbReference>
<dbReference type="RefSeq" id="WP_070933880.1">
    <property type="nucleotide sequence ID" value="NZ_MIPT01000001.1"/>
</dbReference>
<evidence type="ECO:0008006" key="4">
    <source>
        <dbReference type="Google" id="ProtNLM"/>
    </source>
</evidence>
<evidence type="ECO:0000256" key="1">
    <source>
        <dbReference type="SAM" id="MobiDB-lite"/>
    </source>
</evidence>
<keyword evidence="3" id="KW-1185">Reference proteome</keyword>
<proteinExistence type="predicted"/>
<gene>
    <name evidence="2" type="ORF">BHE75_02231</name>
</gene>
<comment type="caution">
    <text evidence="2">The sequence shown here is derived from an EMBL/GenBank/DDBJ whole genome shotgun (WGS) entry which is preliminary data.</text>
</comment>
<dbReference type="OrthoDB" id="5540856at2"/>
<reference evidence="2 3" key="1">
    <citation type="submission" date="2016-09" db="EMBL/GenBank/DDBJ databases">
        <title>Metabolic pathway, cell adaptation mechanisms and a novel monoxygenase revealed through proteogenomic-transcription analysis of a Sphingomonas haloaromaticamans strain degrading the fungicide ortho-phenylphenol.</title>
        <authorList>
            <person name="Perruchon C."/>
            <person name="Papadopoulou E.S."/>
            <person name="Rousidou C."/>
            <person name="Vasileiadis S."/>
            <person name="Tanou G."/>
            <person name="Amoutzias G."/>
            <person name="Molassiotis A."/>
            <person name="Karpouzas D.G."/>
        </authorList>
    </citation>
    <scope>NUCLEOTIDE SEQUENCE [LARGE SCALE GENOMIC DNA]</scope>
    <source>
        <strain evidence="2 3">P3</strain>
    </source>
</reference>
<sequence length="634" mass="71018">MRLMIREYLASLRERGELDAILPDLLTEMGYRVFSRPSVGTRQHGVDIGAVGRDTDGQEKVFLFSVKAGNLTRQDWNVGQQALKPSLDEILHVYLRARLPVEHVHLPVVICLTFGGGIDESVRSDVVGYIDFNTNDRVSFRQWDGDHLAALIDEGPLREGLMSGDLRGHLRKAVAMVEEPEVAMSHFGQLIRVLTEQAKPKSTDRLRRVRQMTLSLWIMFGWAREAENVEAPYRASEIALLHAWQLLKQELGKTTQAGEAAGLAFNALVELHHAIWDELYAKTILPHVDTQHAISSAIHSISAVDVNLKLFDMVGRIALRGLWLVWMANDFAKAPQPVADGEDAQVIDELALQLVALIRNNPALLTPIADWQAIDIGLAITFLACRKPFHDAIGQWADSLSDKAWFAYRTHGAYPTRHASYWYLVSHPASSSDEYRQEATEGSVLFPMLAFWAEVLERGDVLDRIVDFKTDDLPHCNFQMFFLDQDSEAQLYVGDDRHGSVLCDVTPIKGEARTLFMARRECEAITDYDRLSVVELGHWPIVLTACRVHRMPVPPQLWLDIVDAFAKDGNHPDPTQSAASGRPQPTRGPIPRHRWRPMLRAGTSWTAVAAATLDTVEAARAFSMHIALGDAEGY</sequence>
<dbReference type="Proteomes" id="UP000179467">
    <property type="component" value="Unassembled WGS sequence"/>
</dbReference>
<feature type="region of interest" description="Disordered" evidence="1">
    <location>
        <begin position="570"/>
        <end position="595"/>
    </location>
</feature>